<accession>A0A3R6EAU2</accession>
<feature type="domain" description="SusD-like N-terminal" evidence="7">
    <location>
        <begin position="22"/>
        <end position="219"/>
    </location>
</feature>
<evidence type="ECO:0000256" key="4">
    <source>
        <dbReference type="ARBA" id="ARBA00023136"/>
    </source>
</evidence>
<evidence type="ECO:0000313" key="11">
    <source>
        <dbReference type="Proteomes" id="UP000406735"/>
    </source>
</evidence>
<evidence type="ECO:0000256" key="3">
    <source>
        <dbReference type="ARBA" id="ARBA00022729"/>
    </source>
</evidence>
<gene>
    <name evidence="9" type="ORF">DW192_12765</name>
    <name evidence="8" type="ORF">F7D97_11125</name>
</gene>
<reference evidence="9 10" key="1">
    <citation type="submission" date="2018-08" db="EMBL/GenBank/DDBJ databases">
        <title>A genome reference for cultivated species of the human gut microbiota.</title>
        <authorList>
            <person name="Zou Y."/>
            <person name="Xue W."/>
            <person name="Luo G."/>
        </authorList>
    </citation>
    <scope>NUCLEOTIDE SEQUENCE [LARGE SCALE GENOMIC DNA]</scope>
    <source>
        <strain evidence="9 10">AM16-54</strain>
    </source>
</reference>
<reference evidence="8 11" key="2">
    <citation type="submission" date="2019-09" db="EMBL/GenBank/DDBJ databases">
        <title>Distinct polysaccharide growth profiles of human intestinal Prevotella copri isolates.</title>
        <authorList>
            <person name="Fehlner-Peach H."/>
            <person name="Magnabosco C."/>
            <person name="Raghavan V."/>
            <person name="Scher J.U."/>
            <person name="Tett A."/>
            <person name="Cox L.M."/>
            <person name="Gottsegen C."/>
            <person name="Watters A."/>
            <person name="Wiltshire- Gordon J.D."/>
            <person name="Segata N."/>
            <person name="Bonneau R."/>
            <person name="Littman D.R."/>
        </authorList>
    </citation>
    <scope>NUCLEOTIDE SEQUENCE [LARGE SCALE GENOMIC DNA]</scope>
    <source>
        <strain evidence="11">iK21513</strain>
        <strain evidence="8">IK21513</strain>
    </source>
</reference>
<keyword evidence="4" id="KW-0472">Membrane</keyword>
<comment type="subcellular location">
    <subcellularLocation>
        <location evidence="1">Cell outer membrane</location>
    </subcellularLocation>
</comment>
<keyword evidence="3" id="KW-0732">Signal</keyword>
<dbReference type="EMBL" id="VZCY01000091">
    <property type="protein sequence ID" value="MQN10455.1"/>
    <property type="molecule type" value="Genomic_DNA"/>
</dbReference>
<dbReference type="RefSeq" id="WP_118255484.1">
    <property type="nucleotide sequence ID" value="NZ_QRKB01000039.1"/>
</dbReference>
<keyword evidence="5" id="KW-0998">Cell outer membrane</keyword>
<dbReference type="PROSITE" id="PS51257">
    <property type="entry name" value="PROKAR_LIPOPROTEIN"/>
    <property type="match status" value="1"/>
</dbReference>
<comment type="caution">
    <text evidence="9">The sequence shown here is derived from an EMBL/GenBank/DDBJ whole genome shotgun (WGS) entry which is preliminary data.</text>
</comment>
<name>A0A3R6EAU2_9BACT</name>
<dbReference type="InterPro" id="IPR011990">
    <property type="entry name" value="TPR-like_helical_dom_sf"/>
</dbReference>
<evidence type="ECO:0000256" key="5">
    <source>
        <dbReference type="ARBA" id="ARBA00023237"/>
    </source>
</evidence>
<evidence type="ECO:0000313" key="10">
    <source>
        <dbReference type="Proteomes" id="UP000284548"/>
    </source>
</evidence>
<dbReference type="InterPro" id="IPR033985">
    <property type="entry name" value="SusD-like_N"/>
</dbReference>
<evidence type="ECO:0000256" key="2">
    <source>
        <dbReference type="ARBA" id="ARBA00006275"/>
    </source>
</evidence>
<dbReference type="Pfam" id="PF07980">
    <property type="entry name" value="SusD_RagB"/>
    <property type="match status" value="1"/>
</dbReference>
<dbReference type="AlphaFoldDB" id="A0A3R6EAU2"/>
<dbReference type="Pfam" id="PF14322">
    <property type="entry name" value="SusD-like_3"/>
    <property type="match status" value="1"/>
</dbReference>
<evidence type="ECO:0000259" key="7">
    <source>
        <dbReference type="Pfam" id="PF14322"/>
    </source>
</evidence>
<feature type="domain" description="RagB/SusD" evidence="6">
    <location>
        <begin position="330"/>
        <end position="657"/>
    </location>
</feature>
<evidence type="ECO:0000256" key="1">
    <source>
        <dbReference type="ARBA" id="ARBA00004442"/>
    </source>
</evidence>
<dbReference type="Gene3D" id="1.25.40.390">
    <property type="match status" value="1"/>
</dbReference>
<dbReference type="InterPro" id="IPR012944">
    <property type="entry name" value="SusD_RagB_dom"/>
</dbReference>
<proteinExistence type="inferred from homology"/>
<dbReference type="Proteomes" id="UP000406735">
    <property type="component" value="Unassembled WGS sequence"/>
</dbReference>
<sequence>MKIKYISMLLLGVTLGLTSCDDYLDKEPESNVTPASFFTSADDLAAYTVNLYGVLTSIAPGSYGMSTFAYDNATDNQAGTGYSSRWVPGNWKVGQSGGAWDFGNIRSVNYFLDQVLPKFEAKQISGAEAHVRHYIGEAYFLRAYLYLDKLQSLGDFPIVLTALPDDKETLVEASKRQPRYKVAQQILDDLDKALGLLMESAPGGKNRISRDAALLLRSRAALFEATWEKYHKGTAFVPGGPGWPGKAEDIQGFDIDSSINHFLDEAMKSSKELGDKLVDNLVENTDTPEGQNASLASINPYYTMFCDKDMSGYSEVLMYRAFDKDKANVTHNIQMQLQRNGGGTGWTRGLVNSFLMRNGLPIYAAGSGYNPEWENQGIKATLQDRDSRIQIFTKMDGSVENYTSDGANTVDLSWTVKGNNETRIVTGYAVKKGKNYDVLQQLNHDYGQSGSIVFRGTEALLNYMEASWLKNNTIDATADKYWRALRTRAKVDPDYNKTIAATNMQEEAKWDFGAYSHGQLVDATTYNIRRERRDEFIGEASRWEDLIRWRACDQVNGYQIEGMKYWGTVYEGTWLDGETNLAIVDVEGGKGNMSDKTISGDYIRPYQISKINNQVFDGYHFTPAHYLSPIAQSVFRQTAAGDQTDLTTSVVYQNPGWPLVAGQGATAVE</sequence>
<dbReference type="EMBL" id="QRKB01000039">
    <property type="protein sequence ID" value="RHH78849.1"/>
    <property type="molecule type" value="Genomic_DNA"/>
</dbReference>
<dbReference type="Proteomes" id="UP000284548">
    <property type="component" value="Unassembled WGS sequence"/>
</dbReference>
<comment type="similarity">
    <text evidence="2">Belongs to the SusD family.</text>
</comment>
<evidence type="ECO:0000259" key="6">
    <source>
        <dbReference type="Pfam" id="PF07980"/>
    </source>
</evidence>
<dbReference type="GO" id="GO:0009279">
    <property type="term" value="C:cell outer membrane"/>
    <property type="evidence" value="ECO:0007669"/>
    <property type="project" value="UniProtKB-SubCell"/>
</dbReference>
<protein>
    <submittedName>
        <fullName evidence="9">RagB/SusD family nutrient uptake outer membrane protein</fullName>
    </submittedName>
</protein>
<evidence type="ECO:0000313" key="9">
    <source>
        <dbReference type="EMBL" id="RHH78849.1"/>
    </source>
</evidence>
<evidence type="ECO:0000313" key="8">
    <source>
        <dbReference type="EMBL" id="MQN10455.1"/>
    </source>
</evidence>
<dbReference type="SUPFAM" id="SSF48452">
    <property type="entry name" value="TPR-like"/>
    <property type="match status" value="1"/>
</dbReference>
<organism evidence="9 10">
    <name type="scientific">Segatella copri</name>
    <dbReference type="NCBI Taxonomy" id="165179"/>
    <lineage>
        <taxon>Bacteria</taxon>
        <taxon>Pseudomonadati</taxon>
        <taxon>Bacteroidota</taxon>
        <taxon>Bacteroidia</taxon>
        <taxon>Bacteroidales</taxon>
        <taxon>Prevotellaceae</taxon>
        <taxon>Segatella</taxon>
    </lineage>
</organism>